<name>A0A9K3EKB6_HELAN</name>
<evidence type="ECO:0000313" key="2">
    <source>
        <dbReference type="Proteomes" id="UP000215914"/>
    </source>
</evidence>
<keyword evidence="2" id="KW-1185">Reference proteome</keyword>
<dbReference type="AlphaFoldDB" id="A0A9K3EKB6"/>
<protein>
    <submittedName>
        <fullName evidence="1">Uncharacterized protein</fullName>
    </submittedName>
</protein>
<dbReference type="EMBL" id="MNCJ02000328">
    <property type="protein sequence ID" value="KAF5773584.1"/>
    <property type="molecule type" value="Genomic_DNA"/>
</dbReference>
<accession>A0A9K3EKB6</accession>
<reference evidence="1" key="2">
    <citation type="submission" date="2020-06" db="EMBL/GenBank/DDBJ databases">
        <title>Helianthus annuus Genome sequencing and assembly Release 2.</title>
        <authorList>
            <person name="Gouzy J."/>
            <person name="Langlade N."/>
            <person name="Munos S."/>
        </authorList>
    </citation>
    <scope>NUCLEOTIDE SEQUENCE</scope>
    <source>
        <tissue evidence="1">Leaves</tissue>
    </source>
</reference>
<reference evidence="1" key="1">
    <citation type="journal article" date="2017" name="Nature">
        <title>The sunflower genome provides insights into oil metabolism, flowering and Asterid evolution.</title>
        <authorList>
            <person name="Badouin H."/>
            <person name="Gouzy J."/>
            <person name="Grassa C.J."/>
            <person name="Murat F."/>
            <person name="Staton S.E."/>
            <person name="Cottret L."/>
            <person name="Lelandais-Briere C."/>
            <person name="Owens G.L."/>
            <person name="Carrere S."/>
            <person name="Mayjonade B."/>
            <person name="Legrand L."/>
            <person name="Gill N."/>
            <person name="Kane N.C."/>
            <person name="Bowers J.E."/>
            <person name="Hubner S."/>
            <person name="Bellec A."/>
            <person name="Berard A."/>
            <person name="Berges H."/>
            <person name="Blanchet N."/>
            <person name="Boniface M.C."/>
            <person name="Brunel D."/>
            <person name="Catrice O."/>
            <person name="Chaidir N."/>
            <person name="Claudel C."/>
            <person name="Donnadieu C."/>
            <person name="Faraut T."/>
            <person name="Fievet G."/>
            <person name="Helmstetter N."/>
            <person name="King M."/>
            <person name="Knapp S.J."/>
            <person name="Lai Z."/>
            <person name="Le Paslier M.C."/>
            <person name="Lippi Y."/>
            <person name="Lorenzon L."/>
            <person name="Mandel J.R."/>
            <person name="Marage G."/>
            <person name="Marchand G."/>
            <person name="Marquand E."/>
            <person name="Bret-Mestries E."/>
            <person name="Morien E."/>
            <person name="Nambeesan S."/>
            <person name="Nguyen T."/>
            <person name="Pegot-Espagnet P."/>
            <person name="Pouilly N."/>
            <person name="Raftis F."/>
            <person name="Sallet E."/>
            <person name="Schiex T."/>
            <person name="Thomas J."/>
            <person name="Vandecasteele C."/>
            <person name="Vares D."/>
            <person name="Vear F."/>
            <person name="Vautrin S."/>
            <person name="Crespi M."/>
            <person name="Mangin B."/>
            <person name="Burke J.M."/>
            <person name="Salse J."/>
            <person name="Munos S."/>
            <person name="Vincourt P."/>
            <person name="Rieseberg L.H."/>
            <person name="Langlade N.B."/>
        </authorList>
    </citation>
    <scope>NUCLEOTIDE SEQUENCE</scope>
    <source>
        <tissue evidence="1">Leaves</tissue>
    </source>
</reference>
<sequence length="75" mass="8892">MRTISPLCMQKVHKMTSFITFLYILDSLNNQIGTRTNSSHSQKYIICKKIRRQSLHINRNHINSCYIVCMFTRNV</sequence>
<comment type="caution">
    <text evidence="1">The sequence shown here is derived from an EMBL/GenBank/DDBJ whole genome shotgun (WGS) entry which is preliminary data.</text>
</comment>
<proteinExistence type="predicted"/>
<gene>
    <name evidence="1" type="ORF">HanXRQr2_Chr13g0590211</name>
</gene>
<evidence type="ECO:0000313" key="1">
    <source>
        <dbReference type="EMBL" id="KAF5773584.1"/>
    </source>
</evidence>
<organism evidence="1 2">
    <name type="scientific">Helianthus annuus</name>
    <name type="common">Common sunflower</name>
    <dbReference type="NCBI Taxonomy" id="4232"/>
    <lineage>
        <taxon>Eukaryota</taxon>
        <taxon>Viridiplantae</taxon>
        <taxon>Streptophyta</taxon>
        <taxon>Embryophyta</taxon>
        <taxon>Tracheophyta</taxon>
        <taxon>Spermatophyta</taxon>
        <taxon>Magnoliopsida</taxon>
        <taxon>eudicotyledons</taxon>
        <taxon>Gunneridae</taxon>
        <taxon>Pentapetalae</taxon>
        <taxon>asterids</taxon>
        <taxon>campanulids</taxon>
        <taxon>Asterales</taxon>
        <taxon>Asteraceae</taxon>
        <taxon>Asteroideae</taxon>
        <taxon>Heliantheae alliance</taxon>
        <taxon>Heliantheae</taxon>
        <taxon>Helianthus</taxon>
    </lineage>
</organism>
<dbReference type="Proteomes" id="UP000215914">
    <property type="component" value="Unassembled WGS sequence"/>
</dbReference>
<dbReference type="Gramene" id="mRNA:HanXRQr2_Chr13g0590211">
    <property type="protein sequence ID" value="CDS:HanXRQr2_Chr13g0590211.1"/>
    <property type="gene ID" value="HanXRQr2_Chr13g0590211"/>
</dbReference>